<name>A0A1B9INS2_9TREE</name>
<feature type="compositionally biased region" description="Low complexity" evidence="5">
    <location>
        <begin position="34"/>
        <end position="48"/>
    </location>
</feature>
<evidence type="ECO:0000256" key="3">
    <source>
        <dbReference type="ARBA" id="ARBA00023125"/>
    </source>
</evidence>
<dbReference type="AlphaFoldDB" id="A0A1B9INS2"/>
<dbReference type="Proteomes" id="UP000092583">
    <property type="component" value="Unassembled WGS sequence"/>
</dbReference>
<dbReference type="PANTHER" id="PTHR46910:SF3">
    <property type="entry name" value="HALOTOLERANCE PROTEIN 9-RELATED"/>
    <property type="match status" value="1"/>
</dbReference>
<keyword evidence="2" id="KW-0479">Metal-binding</keyword>
<evidence type="ECO:0000259" key="6">
    <source>
        <dbReference type="PROSITE" id="PS50048"/>
    </source>
</evidence>
<dbReference type="GO" id="GO:0000981">
    <property type="term" value="F:DNA-binding transcription factor activity, RNA polymerase II-specific"/>
    <property type="evidence" value="ECO:0007669"/>
    <property type="project" value="InterPro"/>
</dbReference>
<proteinExistence type="predicted"/>
<dbReference type="Pfam" id="PF04082">
    <property type="entry name" value="Fungal_trans"/>
    <property type="match status" value="1"/>
</dbReference>
<dbReference type="InterPro" id="IPR001138">
    <property type="entry name" value="Zn2Cys6_DnaBD"/>
</dbReference>
<dbReference type="SUPFAM" id="SSF57701">
    <property type="entry name" value="Zn2/Cys6 DNA-binding domain"/>
    <property type="match status" value="1"/>
</dbReference>
<comment type="subcellular location">
    <subcellularLocation>
        <location evidence="1">Nucleus</location>
    </subcellularLocation>
</comment>
<keyword evidence="4" id="KW-0539">Nucleus</keyword>
<keyword evidence="8" id="KW-1185">Reference proteome</keyword>
<dbReference type="InterPro" id="IPR036864">
    <property type="entry name" value="Zn2-C6_fun-type_DNA-bd_sf"/>
</dbReference>
<dbReference type="PANTHER" id="PTHR46910">
    <property type="entry name" value="TRANSCRIPTION FACTOR PDR1"/>
    <property type="match status" value="1"/>
</dbReference>
<dbReference type="EMBL" id="KI669464">
    <property type="protein sequence ID" value="OCF57014.1"/>
    <property type="molecule type" value="Genomic_DNA"/>
</dbReference>
<evidence type="ECO:0000256" key="2">
    <source>
        <dbReference type="ARBA" id="ARBA00022723"/>
    </source>
</evidence>
<organism evidence="7 8">
    <name type="scientific">Kwoniella mangroviensis CBS 10435</name>
    <dbReference type="NCBI Taxonomy" id="1331196"/>
    <lineage>
        <taxon>Eukaryota</taxon>
        <taxon>Fungi</taxon>
        <taxon>Dikarya</taxon>
        <taxon>Basidiomycota</taxon>
        <taxon>Agaricomycotina</taxon>
        <taxon>Tremellomycetes</taxon>
        <taxon>Tremellales</taxon>
        <taxon>Cryptococcaceae</taxon>
        <taxon>Kwoniella</taxon>
    </lineage>
</organism>
<accession>A0A1B9INS2</accession>
<reference evidence="8" key="2">
    <citation type="submission" date="2013-12" db="EMBL/GenBank/DDBJ databases">
        <title>Evolution of pathogenesis and genome organization in the Tremellales.</title>
        <authorList>
            <person name="Cuomo C."/>
            <person name="Litvintseva A."/>
            <person name="Heitman J."/>
            <person name="Chen Y."/>
            <person name="Sun S."/>
            <person name="Springer D."/>
            <person name="Dromer F."/>
            <person name="Young S."/>
            <person name="Zeng Q."/>
            <person name="Chapman S."/>
            <person name="Gujja S."/>
            <person name="Saif S."/>
            <person name="Birren B."/>
        </authorList>
    </citation>
    <scope>NUCLEOTIDE SEQUENCE [LARGE SCALE GENOMIC DNA]</scope>
    <source>
        <strain evidence="8">CBS 10435</strain>
    </source>
</reference>
<sequence>MVSTPGAGPSRPTPPQIQPQPLPQPHSQSHHRSQSQSQTQSQSNATQPTRPPKRLRTRRACDYCREHRIRCEYTNGSEQGSCAHCENFGIPCMKVAEAPPDERPRAAKMQKSGGGSSARDESATMSESPRALIPGTVTDHLYLGPTSFSQQVHHHFSGTPFALDQLRYLEEKLELSYDVFQWAKGTGFLVGSRGNMASSPLPVSPQNRRINQSSAPTFSRINDKIVEEIGGITMWNKFCHGQIVPNNIHVPSVMYQAQTRIIPVWPVASVHESLGSEGPTEEFLQTFITHHPESAPITPPPRATRLALCTLAAMSRDVPSNIRESLLSALNAAVGAHDFATSSLSTVQLLLLLSVNDVLANEIGRPGRAVYNATRMATEIALHRNVSPTFSAVSHLHRRARVWGACIIADRWCSVRQGQMPSLDLSHADAPLPFSYPDHVVEPDLTLTPCFMFHLAMTRLAELLGRAYHLTGTPAGLARAEDLKLLLWQRDFEAWVEGLPAQWPYSFRLETPEAASILSLLAVSVLYTFLQPFFWPTAPIPPNLAYRPPAKMMEDLQSRSTAAINWVSGPGQYYLDIWPMLIHPFLSCLLVQAKGLRSGDPLAAVMLDTGIQSIQSWAECGPNRSLMHLPRDAISKTVEILKTEQVLVFPWIPATISNWMTEMNL</sequence>
<evidence type="ECO:0000313" key="7">
    <source>
        <dbReference type="EMBL" id="OCF57014.1"/>
    </source>
</evidence>
<reference evidence="7 8" key="1">
    <citation type="submission" date="2013-07" db="EMBL/GenBank/DDBJ databases">
        <title>The Genome Sequence of Kwoniella mangroviensis CBS10435.</title>
        <authorList>
            <consortium name="The Broad Institute Genome Sequencing Platform"/>
            <person name="Cuomo C."/>
            <person name="Litvintseva A."/>
            <person name="Chen Y."/>
            <person name="Heitman J."/>
            <person name="Sun S."/>
            <person name="Springer D."/>
            <person name="Dromer F."/>
            <person name="Young S.K."/>
            <person name="Zeng Q."/>
            <person name="Gargeya S."/>
            <person name="Fitzgerald M."/>
            <person name="Abouelleil A."/>
            <person name="Alvarado L."/>
            <person name="Berlin A.M."/>
            <person name="Chapman S.B."/>
            <person name="Dewar J."/>
            <person name="Goldberg J."/>
            <person name="Griggs A."/>
            <person name="Gujja S."/>
            <person name="Hansen M."/>
            <person name="Howarth C."/>
            <person name="Imamovic A."/>
            <person name="Larimer J."/>
            <person name="McCowan C."/>
            <person name="Murphy C."/>
            <person name="Pearson M."/>
            <person name="Priest M."/>
            <person name="Roberts A."/>
            <person name="Saif S."/>
            <person name="Shea T."/>
            <person name="Sykes S."/>
            <person name="Wortman J."/>
            <person name="Nusbaum C."/>
            <person name="Birren B."/>
        </authorList>
    </citation>
    <scope>NUCLEOTIDE SEQUENCE [LARGE SCALE GENOMIC DNA]</scope>
    <source>
        <strain evidence="7 8">CBS 10435</strain>
    </source>
</reference>
<feature type="compositionally biased region" description="Pro residues" evidence="5">
    <location>
        <begin position="11"/>
        <end position="24"/>
    </location>
</feature>
<evidence type="ECO:0000313" key="8">
    <source>
        <dbReference type="Proteomes" id="UP000092583"/>
    </source>
</evidence>
<dbReference type="SMART" id="SM00906">
    <property type="entry name" value="Fungal_trans"/>
    <property type="match status" value="1"/>
</dbReference>
<evidence type="ECO:0000256" key="4">
    <source>
        <dbReference type="ARBA" id="ARBA00023242"/>
    </source>
</evidence>
<dbReference type="PROSITE" id="PS00463">
    <property type="entry name" value="ZN2_CY6_FUNGAL_1"/>
    <property type="match status" value="1"/>
</dbReference>
<dbReference type="Pfam" id="PF00172">
    <property type="entry name" value="Zn_clus"/>
    <property type="match status" value="1"/>
</dbReference>
<protein>
    <recommendedName>
        <fullName evidence="6">Zn(2)-C6 fungal-type domain-containing protein</fullName>
    </recommendedName>
</protein>
<dbReference type="STRING" id="1331196.A0A1B9INS2"/>
<evidence type="ECO:0000256" key="5">
    <source>
        <dbReference type="SAM" id="MobiDB-lite"/>
    </source>
</evidence>
<dbReference type="InterPro" id="IPR050987">
    <property type="entry name" value="AtrR-like"/>
</dbReference>
<feature type="region of interest" description="Disordered" evidence="5">
    <location>
        <begin position="101"/>
        <end position="127"/>
    </location>
</feature>
<dbReference type="GO" id="GO:0005634">
    <property type="term" value="C:nucleus"/>
    <property type="evidence" value="ECO:0007669"/>
    <property type="project" value="UniProtKB-SubCell"/>
</dbReference>
<feature type="region of interest" description="Disordered" evidence="5">
    <location>
        <begin position="1"/>
        <end position="55"/>
    </location>
</feature>
<dbReference type="GO" id="GO:0006351">
    <property type="term" value="P:DNA-templated transcription"/>
    <property type="evidence" value="ECO:0007669"/>
    <property type="project" value="InterPro"/>
</dbReference>
<dbReference type="CDD" id="cd12148">
    <property type="entry name" value="fungal_TF_MHR"/>
    <property type="match status" value="1"/>
</dbReference>
<dbReference type="PROSITE" id="PS50048">
    <property type="entry name" value="ZN2_CY6_FUNGAL_2"/>
    <property type="match status" value="1"/>
</dbReference>
<evidence type="ECO:0000256" key="1">
    <source>
        <dbReference type="ARBA" id="ARBA00004123"/>
    </source>
</evidence>
<dbReference type="SMART" id="SM00066">
    <property type="entry name" value="GAL4"/>
    <property type="match status" value="1"/>
</dbReference>
<dbReference type="OrthoDB" id="2586015at2759"/>
<keyword evidence="3" id="KW-0238">DNA-binding</keyword>
<dbReference type="Gene3D" id="4.10.240.10">
    <property type="entry name" value="Zn(2)-C6 fungal-type DNA-binding domain"/>
    <property type="match status" value="1"/>
</dbReference>
<dbReference type="GO" id="GO:0003677">
    <property type="term" value="F:DNA binding"/>
    <property type="evidence" value="ECO:0007669"/>
    <property type="project" value="UniProtKB-KW"/>
</dbReference>
<dbReference type="GO" id="GO:0008270">
    <property type="term" value="F:zinc ion binding"/>
    <property type="evidence" value="ECO:0007669"/>
    <property type="project" value="InterPro"/>
</dbReference>
<dbReference type="CDD" id="cd00067">
    <property type="entry name" value="GAL4"/>
    <property type="match status" value="1"/>
</dbReference>
<dbReference type="InterPro" id="IPR007219">
    <property type="entry name" value="XnlR_reg_dom"/>
</dbReference>
<gene>
    <name evidence="7" type="ORF">L486_05871</name>
</gene>
<feature type="domain" description="Zn(2)-C6 fungal-type" evidence="6">
    <location>
        <begin position="60"/>
        <end position="94"/>
    </location>
</feature>